<dbReference type="AlphaFoldDB" id="A0A1H7KQ49"/>
<evidence type="ECO:0000313" key="2">
    <source>
        <dbReference type="Proteomes" id="UP000198620"/>
    </source>
</evidence>
<dbReference type="EMBL" id="FOBH01000003">
    <property type="protein sequence ID" value="SEK88993.1"/>
    <property type="molecule type" value="Genomic_DNA"/>
</dbReference>
<organism evidence="1 2">
    <name type="scientific">Nitrosovibrio tenuis</name>
    <dbReference type="NCBI Taxonomy" id="1233"/>
    <lineage>
        <taxon>Bacteria</taxon>
        <taxon>Pseudomonadati</taxon>
        <taxon>Pseudomonadota</taxon>
        <taxon>Betaproteobacteria</taxon>
        <taxon>Nitrosomonadales</taxon>
        <taxon>Nitrosomonadaceae</taxon>
        <taxon>Nitrosovibrio</taxon>
    </lineage>
</organism>
<reference evidence="1 2" key="1">
    <citation type="submission" date="2016-10" db="EMBL/GenBank/DDBJ databases">
        <authorList>
            <person name="de Groot N.N."/>
        </authorList>
    </citation>
    <scope>NUCLEOTIDE SEQUENCE [LARGE SCALE GENOMIC DNA]</scope>
    <source>
        <strain evidence="1 2">Nv1</strain>
    </source>
</reference>
<name>A0A1H7KQ49_9PROT</name>
<proteinExistence type="predicted"/>
<evidence type="ECO:0000313" key="1">
    <source>
        <dbReference type="EMBL" id="SEK88993.1"/>
    </source>
</evidence>
<gene>
    <name evidence="1" type="ORF">SAMN05216387_103306</name>
</gene>
<protein>
    <submittedName>
        <fullName evidence="1">Uncharacterized protein</fullName>
    </submittedName>
</protein>
<dbReference type="STRING" id="1233.SAMN05216387_103306"/>
<dbReference type="Proteomes" id="UP000198620">
    <property type="component" value="Unassembled WGS sequence"/>
</dbReference>
<keyword evidence="2" id="KW-1185">Reference proteome</keyword>
<accession>A0A1H7KQ49</accession>
<sequence length="54" mass="5969">MNGMVIKISGAQKINLIMGGPQWSLPNTSKCITGQNVNRGLIYPYFMSTLCLHK</sequence>